<sequence length="59" mass="7374">MPFYLLERIEIEVYRNNKYINIKYLIIMINYINKNHKLCKEKKKILTYHFTTENEVNFS</sequence>
<dbReference type="AlphaFoldDB" id="A0A3Q9IQI8"/>
<gene>
    <name evidence="1" type="ORF">D8S85_14630</name>
</gene>
<protein>
    <submittedName>
        <fullName evidence="1">Uncharacterized protein</fullName>
    </submittedName>
</protein>
<organism evidence="1 2">
    <name type="scientific">Butyricimonas faecalis</name>
    <dbReference type="NCBI Taxonomy" id="2093856"/>
    <lineage>
        <taxon>Bacteria</taxon>
        <taxon>Pseudomonadati</taxon>
        <taxon>Bacteroidota</taxon>
        <taxon>Bacteroidia</taxon>
        <taxon>Bacteroidales</taxon>
        <taxon>Odoribacteraceae</taxon>
        <taxon>Butyricimonas</taxon>
    </lineage>
</organism>
<proteinExistence type="predicted"/>
<evidence type="ECO:0000313" key="1">
    <source>
        <dbReference type="EMBL" id="AZS30658.1"/>
    </source>
</evidence>
<dbReference type="EMBL" id="CP032819">
    <property type="protein sequence ID" value="AZS30658.1"/>
    <property type="molecule type" value="Genomic_DNA"/>
</dbReference>
<reference evidence="1 2" key="1">
    <citation type="submission" date="2018-10" db="EMBL/GenBank/DDBJ databases">
        <title>Butyricimonas faecalis sp. nov., isolated from human faeces and emended description of the genus Butyricimonas.</title>
        <authorList>
            <person name="Le Roy T."/>
            <person name="Van der Smissen P."/>
            <person name="Paquot A."/>
            <person name="Delzenne N."/>
            <person name="Muccioli G."/>
            <person name="Collet J.-F."/>
            <person name="Cani P.D."/>
        </authorList>
    </citation>
    <scope>NUCLEOTIDE SEQUENCE [LARGE SCALE GENOMIC DNA]</scope>
    <source>
        <strain evidence="1 2">H184</strain>
    </source>
</reference>
<accession>A0A3Q9IQI8</accession>
<evidence type="ECO:0000313" key="2">
    <source>
        <dbReference type="Proteomes" id="UP000270673"/>
    </source>
</evidence>
<dbReference type="Proteomes" id="UP000270673">
    <property type="component" value="Chromosome"/>
</dbReference>
<dbReference type="KEGG" id="buy:D8S85_14630"/>
<name>A0A3Q9IQI8_9BACT</name>
<keyword evidence="2" id="KW-1185">Reference proteome</keyword>